<accession>A0A1R1PCP9</accession>
<evidence type="ECO:0000256" key="1">
    <source>
        <dbReference type="SAM" id="MobiDB-lite"/>
    </source>
</evidence>
<feature type="region of interest" description="Disordered" evidence="1">
    <location>
        <begin position="39"/>
        <end position="87"/>
    </location>
</feature>
<comment type="caution">
    <text evidence="3">The sequence shown here is derived from an EMBL/GenBank/DDBJ whole genome shotgun (WGS) entry which is preliminary data.</text>
</comment>
<name>A0A1R1PCP9_ZANCU</name>
<gene>
    <name evidence="4" type="ORF">AX774_g6758</name>
    <name evidence="3" type="ORF">AX774_g7858</name>
</gene>
<feature type="domain" description="tRNA (adenine(58)-N(1))-methyltransferase catalytic subunit TRM61 C-terminal" evidence="2">
    <location>
        <begin position="12"/>
        <end position="101"/>
    </location>
</feature>
<protein>
    <recommendedName>
        <fullName evidence="2">tRNA (adenine(58)-N(1))-methyltransferase catalytic subunit TRM61 C-terminal domain-containing protein</fullName>
    </recommendedName>
</protein>
<reference evidence="5" key="2">
    <citation type="submission" date="2017-01" db="EMBL/GenBank/DDBJ databases">
        <authorList>
            <person name="Wang Y."/>
            <person name="White M."/>
            <person name="Kvist S."/>
            <person name="Moncalvo J.-M."/>
        </authorList>
    </citation>
    <scope>NUCLEOTIDE SEQUENCE [LARGE SCALE GENOMIC DNA]</scope>
    <source>
        <strain evidence="5">COL-18-3</strain>
    </source>
</reference>
<proteinExistence type="predicted"/>
<dbReference type="EMBL" id="LSSK01001817">
    <property type="protein sequence ID" value="OMH78747.1"/>
    <property type="molecule type" value="Genomic_DNA"/>
</dbReference>
<dbReference type="EMBL" id="LSSK01001401">
    <property type="protein sequence ID" value="OMH79813.1"/>
    <property type="molecule type" value="Genomic_DNA"/>
</dbReference>
<dbReference type="Pfam" id="PF08704">
    <property type="entry name" value="GCD14"/>
    <property type="match status" value="1"/>
</dbReference>
<evidence type="ECO:0000259" key="2">
    <source>
        <dbReference type="Pfam" id="PF08704"/>
    </source>
</evidence>
<evidence type="ECO:0000313" key="5">
    <source>
        <dbReference type="Proteomes" id="UP000188320"/>
    </source>
</evidence>
<dbReference type="InterPro" id="IPR049470">
    <property type="entry name" value="TRM61_C"/>
</dbReference>
<dbReference type="AlphaFoldDB" id="A0A1R1PCP9"/>
<dbReference type="OrthoDB" id="1925287at2759"/>
<feature type="compositionally biased region" description="Basic and acidic residues" evidence="1">
    <location>
        <begin position="58"/>
        <end position="70"/>
    </location>
</feature>
<evidence type="ECO:0000313" key="4">
    <source>
        <dbReference type="EMBL" id="OMH79813.1"/>
    </source>
</evidence>
<organism evidence="3 5">
    <name type="scientific">Zancudomyces culisetae</name>
    <name type="common">Gut fungus</name>
    <name type="synonym">Smittium culisetae</name>
    <dbReference type="NCBI Taxonomy" id="1213189"/>
    <lineage>
        <taxon>Eukaryota</taxon>
        <taxon>Fungi</taxon>
        <taxon>Fungi incertae sedis</taxon>
        <taxon>Zoopagomycota</taxon>
        <taxon>Kickxellomycotina</taxon>
        <taxon>Harpellomycetes</taxon>
        <taxon>Harpellales</taxon>
        <taxon>Legeriomycetaceae</taxon>
        <taxon>Zancudomyces</taxon>
    </lineage>
</organism>
<sequence>MFECLIKSHETKYLIIPDIDIAVKGAKFKVNRNKRMKIDRKNMISGDSNAMDSEETPESDKVNEPVKSEDAPDAVEQHPVVIGSRPLGEARGHTSYLTFAVLTPQ</sequence>
<reference evidence="3" key="1">
    <citation type="submission" date="2017-01" db="EMBL/GenBank/DDBJ databases">
        <authorList>
            <person name="Mah S.A."/>
            <person name="Swanson W.J."/>
            <person name="Moy G.W."/>
            <person name="Vacquier V.D."/>
        </authorList>
    </citation>
    <scope>NUCLEOTIDE SEQUENCE [LARGE SCALE GENOMIC DNA]</scope>
    <source>
        <strain evidence="3">COL-18-3</strain>
    </source>
</reference>
<dbReference type="Proteomes" id="UP000188320">
    <property type="component" value="Unassembled WGS sequence"/>
</dbReference>
<evidence type="ECO:0000313" key="3">
    <source>
        <dbReference type="EMBL" id="OMH78747.1"/>
    </source>
</evidence>
<keyword evidence="5" id="KW-1185">Reference proteome</keyword>